<dbReference type="EMBL" id="JACHIP010000026">
    <property type="protein sequence ID" value="MBB5061043.1"/>
    <property type="molecule type" value="Genomic_DNA"/>
</dbReference>
<evidence type="ECO:0000256" key="1">
    <source>
        <dbReference type="SAM" id="SignalP"/>
    </source>
</evidence>
<keyword evidence="1" id="KW-0732">Signal</keyword>
<evidence type="ECO:0000313" key="2">
    <source>
        <dbReference type="EMBL" id="MBB5061043.1"/>
    </source>
</evidence>
<reference evidence="2 3" key="1">
    <citation type="submission" date="2020-08" db="EMBL/GenBank/DDBJ databases">
        <title>Genomic Encyclopedia of Type Strains, Phase IV (KMG-V): Genome sequencing to study the core and pangenomes of soil and plant-associated prokaryotes.</title>
        <authorList>
            <person name="Whitman W."/>
        </authorList>
    </citation>
    <scope>NUCLEOTIDE SEQUENCE [LARGE SCALE GENOMIC DNA]</scope>
    <source>
        <strain evidence="2 3">M8UP14</strain>
    </source>
</reference>
<dbReference type="Pfam" id="PF12543">
    <property type="entry name" value="DUF3738"/>
    <property type="match status" value="1"/>
</dbReference>
<protein>
    <submittedName>
        <fullName evidence="2">Uncharacterized protein (TIGR03435 family)</fullName>
    </submittedName>
</protein>
<dbReference type="NCBIfam" id="TIGR03435">
    <property type="entry name" value="Soli_TIGR03435"/>
    <property type="match status" value="1"/>
</dbReference>
<name>A0A7W7ZJI2_9BACT</name>
<organism evidence="2 3">
    <name type="scientific">Granulicella aggregans</name>
    <dbReference type="NCBI Taxonomy" id="474949"/>
    <lineage>
        <taxon>Bacteria</taxon>
        <taxon>Pseudomonadati</taxon>
        <taxon>Acidobacteriota</taxon>
        <taxon>Terriglobia</taxon>
        <taxon>Terriglobales</taxon>
        <taxon>Acidobacteriaceae</taxon>
        <taxon>Granulicella</taxon>
    </lineage>
</organism>
<sequence length="306" mass="33620">MRRIMLLFIGVAASTGLCLAPAHSQNTLLPPHKLQFEVASIRESRLGGKANSSFPLDRSETYSPTGGSFVATNQSVVTLLIFAYKIKVSEFSSGLMGHLPKWATSERFDINARAGSESPTKDDMRSMVQSLLEDRFKLKAHREMQMKPVLGMHLTKSGMTGPQLRSHIPNSACLTLPFLATETLVPSLVGRWPATCGDGTELRISRYRLREGGRDMKMSAIADWLSGAGDTERPIVDKTGLQGTLDFVLEFDPESLDREGLSSTPRDDSGPNFIDAIKEQLGVQLKKEEDSITLFTIDGIEYPTAN</sequence>
<gene>
    <name evidence="2" type="ORF">HDF16_005779</name>
</gene>
<dbReference type="AlphaFoldDB" id="A0A7W7ZJI2"/>
<comment type="caution">
    <text evidence="2">The sequence shown here is derived from an EMBL/GenBank/DDBJ whole genome shotgun (WGS) entry which is preliminary data.</text>
</comment>
<keyword evidence="3" id="KW-1185">Reference proteome</keyword>
<feature type="signal peptide" evidence="1">
    <location>
        <begin position="1"/>
        <end position="24"/>
    </location>
</feature>
<dbReference type="InterPro" id="IPR017801">
    <property type="entry name" value="DUF3738"/>
</dbReference>
<feature type="chain" id="PRO_5030618611" evidence="1">
    <location>
        <begin position="25"/>
        <end position="306"/>
    </location>
</feature>
<evidence type="ECO:0000313" key="3">
    <source>
        <dbReference type="Proteomes" id="UP000540989"/>
    </source>
</evidence>
<dbReference type="Proteomes" id="UP000540989">
    <property type="component" value="Unassembled WGS sequence"/>
</dbReference>
<proteinExistence type="predicted"/>
<accession>A0A7W7ZJI2</accession>